<feature type="region of interest" description="Disordered" evidence="1">
    <location>
        <begin position="72"/>
        <end position="95"/>
    </location>
</feature>
<dbReference type="KEGG" id="rba:RB5262"/>
<feature type="transmembrane region" description="Helical" evidence="2">
    <location>
        <begin position="47"/>
        <end position="65"/>
    </location>
</feature>
<dbReference type="EMBL" id="BX294141">
    <property type="protein sequence ID" value="CAD78379.1"/>
    <property type="molecule type" value="Genomic_DNA"/>
</dbReference>
<proteinExistence type="predicted"/>
<organism evidence="3 4">
    <name type="scientific">Rhodopirellula baltica (strain DSM 10527 / NCIMB 13988 / SH1)</name>
    <dbReference type="NCBI Taxonomy" id="243090"/>
    <lineage>
        <taxon>Bacteria</taxon>
        <taxon>Pseudomonadati</taxon>
        <taxon>Planctomycetota</taxon>
        <taxon>Planctomycetia</taxon>
        <taxon>Pirellulales</taxon>
        <taxon>Pirellulaceae</taxon>
        <taxon>Rhodopirellula</taxon>
    </lineage>
</organism>
<protein>
    <submittedName>
        <fullName evidence="3">Uncharacterized protein</fullName>
    </submittedName>
</protein>
<evidence type="ECO:0000256" key="1">
    <source>
        <dbReference type="SAM" id="MobiDB-lite"/>
    </source>
</evidence>
<keyword evidence="4" id="KW-1185">Reference proteome</keyword>
<dbReference type="PATRIC" id="fig|243090.15.peg.2522"/>
<sequence length="95" mass="10994">MQYLIKLLCQTVTKAILLISLFYLYSLLQAHVLHVDEDRRFFSDLSFGNYVILFFISFVTSFVQIEKQGRDQNFSSHGNDRKSDVIQADQNGIPS</sequence>
<feature type="transmembrane region" description="Helical" evidence="2">
    <location>
        <begin position="7"/>
        <end position="27"/>
    </location>
</feature>
<keyword evidence="2" id="KW-0812">Transmembrane</keyword>
<keyword evidence="2" id="KW-0472">Membrane</keyword>
<dbReference type="InParanoid" id="Q7UGF0"/>
<evidence type="ECO:0000313" key="4">
    <source>
        <dbReference type="Proteomes" id="UP000001025"/>
    </source>
</evidence>
<reference evidence="3 4" key="1">
    <citation type="journal article" date="2003" name="Proc. Natl. Acad. Sci. U.S.A.">
        <title>Complete genome sequence of the marine planctomycete Pirellula sp. strain 1.</title>
        <authorList>
            <person name="Gloeckner F.O."/>
            <person name="Kube M."/>
            <person name="Bauer M."/>
            <person name="Teeling H."/>
            <person name="Lombardot T."/>
            <person name="Ludwig W."/>
            <person name="Gade D."/>
            <person name="Beck A."/>
            <person name="Borzym K."/>
            <person name="Heitmann K."/>
            <person name="Rabus R."/>
            <person name="Schlesner H."/>
            <person name="Amann R."/>
            <person name="Reinhardt R."/>
        </authorList>
    </citation>
    <scope>NUCLEOTIDE SEQUENCE [LARGE SCALE GENOMIC DNA]</scope>
    <source>
        <strain evidence="4">DSM 10527 / NCIMB 13988 / SH1</strain>
    </source>
</reference>
<gene>
    <name evidence="3" type="ordered locus">RB5262</name>
</gene>
<dbReference type="EnsemblBacteria" id="CAD78379">
    <property type="protein sequence ID" value="CAD78379"/>
    <property type="gene ID" value="RB5262"/>
</dbReference>
<evidence type="ECO:0000313" key="3">
    <source>
        <dbReference type="EMBL" id="CAD78379.1"/>
    </source>
</evidence>
<dbReference type="OrthoDB" id="9956828at2"/>
<dbReference type="HOGENOM" id="CLU_2370866_0_0_0"/>
<accession>Q7UGF0</accession>
<dbReference type="STRING" id="243090.RB5262"/>
<dbReference type="AlphaFoldDB" id="Q7UGF0"/>
<dbReference type="Proteomes" id="UP000001025">
    <property type="component" value="Chromosome"/>
</dbReference>
<keyword evidence="2" id="KW-1133">Transmembrane helix</keyword>
<dbReference type="RefSeq" id="WP_011120355.1">
    <property type="nucleotide sequence ID" value="NC_005027.1"/>
</dbReference>
<name>Q7UGF0_RHOBA</name>
<evidence type="ECO:0000256" key="2">
    <source>
        <dbReference type="SAM" id="Phobius"/>
    </source>
</evidence>